<accession>A0A2U1K3V8</accession>
<evidence type="ECO:0000256" key="2">
    <source>
        <dbReference type="SAM" id="SignalP"/>
    </source>
</evidence>
<feature type="signal peptide" evidence="2">
    <location>
        <begin position="1"/>
        <end position="19"/>
    </location>
</feature>
<feature type="compositionally biased region" description="Basic and acidic residues" evidence="1">
    <location>
        <begin position="64"/>
        <end position="77"/>
    </location>
</feature>
<evidence type="ECO:0008006" key="5">
    <source>
        <dbReference type="Google" id="ProtNLM"/>
    </source>
</evidence>
<evidence type="ECO:0000313" key="3">
    <source>
        <dbReference type="EMBL" id="PWA11864.1"/>
    </source>
</evidence>
<proteinExistence type="predicted"/>
<feature type="chain" id="PRO_5038796218" description="DNA primase" evidence="2">
    <location>
        <begin position="20"/>
        <end position="88"/>
    </location>
</feature>
<comment type="caution">
    <text evidence="3">The sequence shown here is derived from an EMBL/GenBank/DDBJ whole genome shotgun (WGS) entry which is preliminary data.</text>
</comment>
<feature type="compositionally biased region" description="Acidic residues" evidence="1">
    <location>
        <begin position="78"/>
        <end position="88"/>
    </location>
</feature>
<dbReference type="AlphaFoldDB" id="A0A2U1K3V8"/>
<dbReference type="Proteomes" id="UP000245998">
    <property type="component" value="Unassembled WGS sequence"/>
</dbReference>
<gene>
    <name evidence="3" type="ORF">DCC39_08740</name>
</gene>
<name>A0A2U1K3V8_9BACI</name>
<feature type="region of interest" description="Disordered" evidence="1">
    <location>
        <begin position="63"/>
        <end position="88"/>
    </location>
</feature>
<organism evidence="3 4">
    <name type="scientific">Pueribacillus theae</name>
    <dbReference type="NCBI Taxonomy" id="2171751"/>
    <lineage>
        <taxon>Bacteria</taxon>
        <taxon>Bacillati</taxon>
        <taxon>Bacillota</taxon>
        <taxon>Bacilli</taxon>
        <taxon>Bacillales</taxon>
        <taxon>Bacillaceae</taxon>
        <taxon>Pueribacillus</taxon>
    </lineage>
</organism>
<evidence type="ECO:0000313" key="4">
    <source>
        <dbReference type="Proteomes" id="UP000245998"/>
    </source>
</evidence>
<evidence type="ECO:0000256" key="1">
    <source>
        <dbReference type="SAM" id="MobiDB-lite"/>
    </source>
</evidence>
<dbReference type="RefSeq" id="WP_116554508.1">
    <property type="nucleotide sequence ID" value="NZ_QCZG01000015.1"/>
</dbReference>
<keyword evidence="2" id="KW-0732">Signal</keyword>
<protein>
    <recommendedName>
        <fullName evidence="5">DNA primase</fullName>
    </recommendedName>
</protein>
<reference evidence="3 4" key="1">
    <citation type="submission" date="2018-04" db="EMBL/GenBank/DDBJ databases">
        <title>Camelliibacillus theae gen. nov., sp. nov., isolated from Pu'er tea.</title>
        <authorList>
            <person name="Niu L."/>
        </authorList>
    </citation>
    <scope>NUCLEOTIDE SEQUENCE [LARGE SCALE GENOMIC DNA]</scope>
    <source>
        <strain evidence="3 4">T8</strain>
    </source>
</reference>
<dbReference type="PROSITE" id="PS51257">
    <property type="entry name" value="PROKAR_LIPOPROTEIN"/>
    <property type="match status" value="1"/>
</dbReference>
<sequence length="88" mass="10059">MKKILLMIASAMLSLSFLAGCNDTIDNPETNRTEMEEENVNEADEMKMDDEMDELDLVDEDSYNDGRLKENGEHPFDLNEDGELNINE</sequence>
<dbReference type="EMBL" id="QCZG01000015">
    <property type="protein sequence ID" value="PWA11864.1"/>
    <property type="molecule type" value="Genomic_DNA"/>
</dbReference>
<keyword evidence="4" id="KW-1185">Reference proteome</keyword>